<accession>A0A3B1D9P5</accession>
<evidence type="ECO:0000313" key="1">
    <source>
        <dbReference type="EMBL" id="VAX25397.1"/>
    </source>
</evidence>
<reference evidence="1" key="1">
    <citation type="submission" date="2018-06" db="EMBL/GenBank/DDBJ databases">
        <authorList>
            <person name="Zhirakovskaya E."/>
        </authorList>
    </citation>
    <scope>NUCLEOTIDE SEQUENCE</scope>
</reference>
<dbReference type="PANTHER" id="PTHR34071">
    <property type="entry name" value="5-NITROIMIDAZOLE ANTIBIOTICS RESISTANCE PROTEIN, NIMA-FAMILY-RELATED PROTEIN-RELATED"/>
    <property type="match status" value="1"/>
</dbReference>
<dbReference type="InterPro" id="IPR024747">
    <property type="entry name" value="Pyridox_Oxase-rel"/>
</dbReference>
<dbReference type="Gene3D" id="2.30.110.10">
    <property type="entry name" value="Electron Transport, Fmn-binding Protein, Chain A"/>
    <property type="match status" value="1"/>
</dbReference>
<dbReference type="AlphaFoldDB" id="A0A3B1D9P5"/>
<organism evidence="1">
    <name type="scientific">hydrothermal vent metagenome</name>
    <dbReference type="NCBI Taxonomy" id="652676"/>
    <lineage>
        <taxon>unclassified sequences</taxon>
        <taxon>metagenomes</taxon>
        <taxon>ecological metagenomes</taxon>
    </lineage>
</organism>
<dbReference type="Pfam" id="PF12900">
    <property type="entry name" value="Pyridox_ox_2"/>
    <property type="match status" value="1"/>
</dbReference>
<sequence>MRRSDKKLDNREAVESLLEEEKVGRIGTCGPDGPMIKPVNFLYLNGDIYFHSSYEGEKMEHIKADPRVVFEIECDCRYLPAKDDPCGASFAYSCVIVRGKAELVETSSEKIEILGALMNKYQPDGGYGQFNEKMVEKTAVVKIVVESISGKTSPVK</sequence>
<proteinExistence type="predicted"/>
<evidence type="ECO:0008006" key="2">
    <source>
        <dbReference type="Google" id="ProtNLM"/>
    </source>
</evidence>
<dbReference type="EMBL" id="UOGB01000329">
    <property type="protein sequence ID" value="VAX25397.1"/>
    <property type="molecule type" value="Genomic_DNA"/>
</dbReference>
<dbReference type="PANTHER" id="PTHR34071:SF2">
    <property type="entry name" value="FLAVIN-NUCLEOTIDE-BINDING PROTEIN"/>
    <property type="match status" value="1"/>
</dbReference>
<name>A0A3B1D9P5_9ZZZZ</name>
<dbReference type="InterPro" id="IPR012349">
    <property type="entry name" value="Split_barrel_FMN-bd"/>
</dbReference>
<dbReference type="SUPFAM" id="SSF50475">
    <property type="entry name" value="FMN-binding split barrel"/>
    <property type="match status" value="1"/>
</dbReference>
<gene>
    <name evidence="1" type="ORF">MNBD_NITROSPINAE03-1034</name>
</gene>
<protein>
    <recommendedName>
        <fullName evidence="2">Pyridoxamine 5'-phosphate oxidase-related, FMN-binding</fullName>
    </recommendedName>
</protein>